<evidence type="ECO:0000256" key="1">
    <source>
        <dbReference type="ARBA" id="ARBA00001917"/>
    </source>
</evidence>
<reference evidence="10 11" key="1">
    <citation type="submission" date="2019-02" db="EMBL/GenBank/DDBJ databases">
        <title>Paenibacillus sp. nov., isolated from surface-sterilized tissue of Thalictrum simplex L.</title>
        <authorList>
            <person name="Tuo L."/>
        </authorList>
    </citation>
    <scope>NUCLEOTIDE SEQUENCE [LARGE SCALE GENOMIC DNA]</scope>
    <source>
        <strain evidence="10 11">N2SHLJ1</strain>
    </source>
</reference>
<feature type="domain" description="Flavodoxin-like" evidence="9">
    <location>
        <begin position="4"/>
        <end position="143"/>
    </location>
</feature>
<comment type="function">
    <text evidence="2 8">Low-potential electron donor to a number of redox enzymes.</text>
</comment>
<evidence type="ECO:0000256" key="5">
    <source>
        <dbReference type="ARBA" id="ARBA00022630"/>
    </source>
</evidence>
<dbReference type="PROSITE" id="PS00201">
    <property type="entry name" value="FLAVODOXIN"/>
    <property type="match status" value="1"/>
</dbReference>
<dbReference type="Pfam" id="PF00258">
    <property type="entry name" value="Flavodoxin_1"/>
    <property type="match status" value="1"/>
</dbReference>
<dbReference type="NCBIfam" id="NF005216">
    <property type="entry name" value="PRK06703.1"/>
    <property type="match status" value="1"/>
</dbReference>
<dbReference type="NCBIfam" id="NF005246">
    <property type="entry name" value="PRK06756.1"/>
    <property type="match status" value="1"/>
</dbReference>
<dbReference type="EMBL" id="SIRE01000024">
    <property type="protein sequence ID" value="TBL72382.1"/>
    <property type="molecule type" value="Genomic_DNA"/>
</dbReference>
<dbReference type="InterPro" id="IPR008254">
    <property type="entry name" value="Flavodoxin/NO_synth"/>
</dbReference>
<evidence type="ECO:0000313" key="10">
    <source>
        <dbReference type="EMBL" id="TBL72382.1"/>
    </source>
</evidence>
<organism evidence="10 11">
    <name type="scientific">Paenibacillus thalictri</name>
    <dbReference type="NCBI Taxonomy" id="2527873"/>
    <lineage>
        <taxon>Bacteria</taxon>
        <taxon>Bacillati</taxon>
        <taxon>Bacillota</taxon>
        <taxon>Bacilli</taxon>
        <taxon>Bacillales</taxon>
        <taxon>Paenibacillaceae</taxon>
        <taxon>Paenibacillus</taxon>
    </lineage>
</organism>
<dbReference type="GO" id="GO:0010181">
    <property type="term" value="F:FMN binding"/>
    <property type="evidence" value="ECO:0007669"/>
    <property type="project" value="UniProtKB-UniRule"/>
</dbReference>
<gene>
    <name evidence="10" type="ORF">EYB31_28765</name>
</gene>
<evidence type="ECO:0000256" key="6">
    <source>
        <dbReference type="ARBA" id="ARBA00022643"/>
    </source>
</evidence>
<dbReference type="PROSITE" id="PS50902">
    <property type="entry name" value="FLAVODOXIN_LIKE"/>
    <property type="match status" value="1"/>
</dbReference>
<dbReference type="OrthoDB" id="9790745at2"/>
<dbReference type="Gene3D" id="3.40.50.360">
    <property type="match status" value="1"/>
</dbReference>
<sequence length="149" mass="16305">MKKIIIVYASMTGNTEEMAEEIAAGIRAAGIEPDLKSVLDASAVDLLKYDGILLGAYTWGDGDLPDEFLDFHEEMDDVDLDGRTAAAFGSADSSYRLFGAAVDQLVEKLQERGAYVALEGMKVELFPSEEDKEECRGFGRRFAESVLHS</sequence>
<dbReference type="Proteomes" id="UP000293142">
    <property type="component" value="Unassembled WGS sequence"/>
</dbReference>
<keyword evidence="4 8" id="KW-0813">Transport</keyword>
<dbReference type="PANTHER" id="PTHR42809:SF1">
    <property type="entry name" value="FLAVODOXIN 1"/>
    <property type="match status" value="1"/>
</dbReference>
<keyword evidence="5 8" id="KW-0285">Flavoprotein</keyword>
<dbReference type="SUPFAM" id="SSF52218">
    <property type="entry name" value="Flavoproteins"/>
    <property type="match status" value="1"/>
</dbReference>
<accession>A0A4Q9DJZ9</accession>
<dbReference type="RefSeq" id="WP_131016949.1">
    <property type="nucleotide sequence ID" value="NZ_SIRE01000024.1"/>
</dbReference>
<evidence type="ECO:0000313" key="11">
    <source>
        <dbReference type="Proteomes" id="UP000293142"/>
    </source>
</evidence>
<dbReference type="GO" id="GO:0009055">
    <property type="term" value="F:electron transfer activity"/>
    <property type="evidence" value="ECO:0007669"/>
    <property type="project" value="UniProtKB-UniRule"/>
</dbReference>
<evidence type="ECO:0000256" key="2">
    <source>
        <dbReference type="ARBA" id="ARBA00003297"/>
    </source>
</evidence>
<dbReference type="InterPro" id="IPR010087">
    <property type="entry name" value="Flav_short"/>
</dbReference>
<dbReference type="InterPro" id="IPR050619">
    <property type="entry name" value="Flavodoxin"/>
</dbReference>
<dbReference type="GO" id="GO:0016651">
    <property type="term" value="F:oxidoreductase activity, acting on NAD(P)H"/>
    <property type="evidence" value="ECO:0007669"/>
    <property type="project" value="UniProtKB-ARBA"/>
</dbReference>
<dbReference type="AlphaFoldDB" id="A0A4Q9DJZ9"/>
<protein>
    <recommendedName>
        <fullName evidence="8">Flavodoxin</fullName>
    </recommendedName>
</protein>
<evidence type="ECO:0000256" key="7">
    <source>
        <dbReference type="ARBA" id="ARBA00022982"/>
    </source>
</evidence>
<dbReference type="InterPro" id="IPR029039">
    <property type="entry name" value="Flavoprotein-like_sf"/>
</dbReference>
<evidence type="ECO:0000256" key="4">
    <source>
        <dbReference type="ARBA" id="ARBA00022448"/>
    </source>
</evidence>
<evidence type="ECO:0000256" key="3">
    <source>
        <dbReference type="ARBA" id="ARBA00005267"/>
    </source>
</evidence>
<dbReference type="InterPro" id="IPR001226">
    <property type="entry name" value="Flavodoxin_CS"/>
</dbReference>
<evidence type="ECO:0000259" key="9">
    <source>
        <dbReference type="PROSITE" id="PS50902"/>
    </source>
</evidence>
<dbReference type="PANTHER" id="PTHR42809">
    <property type="entry name" value="FLAVODOXIN 2"/>
    <property type="match status" value="1"/>
</dbReference>
<comment type="caution">
    <text evidence="10">The sequence shown here is derived from an EMBL/GenBank/DDBJ whole genome shotgun (WGS) entry which is preliminary data.</text>
</comment>
<dbReference type="NCBIfam" id="TIGR01753">
    <property type="entry name" value="flav_short"/>
    <property type="match status" value="1"/>
</dbReference>
<evidence type="ECO:0000256" key="8">
    <source>
        <dbReference type="RuleBase" id="RU367037"/>
    </source>
</evidence>
<name>A0A4Q9DJZ9_9BACL</name>
<keyword evidence="7 8" id="KW-0249">Electron transport</keyword>
<keyword evidence="11" id="KW-1185">Reference proteome</keyword>
<comment type="similarity">
    <text evidence="3 8">Belongs to the flavodoxin family.</text>
</comment>
<comment type="cofactor">
    <cofactor evidence="1 8">
        <name>FMN</name>
        <dbReference type="ChEBI" id="CHEBI:58210"/>
    </cofactor>
</comment>
<keyword evidence="6 8" id="KW-0288">FMN</keyword>
<proteinExistence type="inferred from homology"/>